<dbReference type="InterPro" id="IPR001932">
    <property type="entry name" value="PPM-type_phosphatase-like_dom"/>
</dbReference>
<feature type="region of interest" description="Disordered" evidence="2">
    <location>
        <begin position="1310"/>
        <end position="1346"/>
    </location>
</feature>
<sequence length="1576" mass="168922">MPDSFTGLLAACRAVAPDSTDPRVIADALWLATARSADETASETSDAPPTDPEEEGSSPPVDNGGAVEHDNPVTGGSGMPSSVVSETHPDGSARIRGVPLSLGRADPLPGAVAVSRALQPLRRPWLHGTAQQLDIDATVEHYARGGPLVPVFGSAPERWFEAVLVVDGSLSMAVWEETADALTGVLEGLGAFRSVRKWRLAWESGQPRLIDHQEREVHPDRVPHSGGGAHGRRLVVVVSDCVAQGWLRPGPWQFLADWGRKVPVLLVNPLPQRLWRRSALNLPAVRVTAGRPGDCNASLRFRPPARLRRRISHEDTSRWQALPVAACTPHALGSWGRTLMRADPRGCDAVLIPPSGRLPQPGGRTAVQSDPAALADAFLRTAPAAAVRLAVLCSQFPEITIPLLHVLRDRSVPEAQISDIAEVLTSGLFTVTRRPGHDPFMSWRPPASATLQAHLTTHDAWQTLRSLDQHLAVHLDSPRGLAAVLHDPRAPESLPAALQPFARASAATLRLLGISSTDVAAAADQPPGRQADRLEGEAEGGIPAGATGLDPADPGQPPTDEPAELPIPGRRRPAYRLVHLTPFADNTSRPGASPLPSTPARLLHPRYGAVPFTGRLAEMAMLSEWRQGAPETAMSVLLINAPGGYGKSRLAVEFARDSEASGWTVRQAFEPDATGTADGTADPTPADQLLVILDNADAWPAQTLNLLLHHLRSGRHGSRVRTLLLARAKDPWWQRLSDEASGLLGVPVTTHALKPLANTPEQQLALFREATESLARILDLHPSEIATLPAPRDLGHSPAYLRVSTIHTAALAAVLAFVRNDVRPADALKASIYVRQAEWRPRRWFDSQTVLVFQSAKQLFAGSRLGPVGTGILLGPRLVLTTSRRVPEGDSRVIRVTAKRGVLTAGDWIDCRVLWAHRDLGAALLQTDTDVHPDPAGPPQPWTDSSVRPRWAETWGRQALPCEIFPITRVRTASQHPLIGTVHPARTGHRLDLSADLGRREFWEPFVLGAPVCHGALLTGIVTGREPSGFTVTTMSELARDPGFDAIVKRHMPPPLLVDPLSEATTSPTSLPPGAVEQADPPGDLEPTAAAEVAVRWQHAYRRDGSRNDWFDVVALRDDRAVLIIGTAVDLPSSRSATARQLRAYVKGLAGLGVRPRAVIQRLLRQAHLFEDVMATLAIAAYDPDAATLTIATAGHEPPVLVDGRGRPKVLGPPDNVGSVGAGAEGPVDEMEVPAPPGTTLLMFTDGFLRDARHHTSDARGELVRHVRAAVGAGPQPPLHDLCDRLVEISGEDWRDGDAILLAARFGAPEPLQDTASDQATPRLPEVKPGAQEDVAPSQDPPPAVPNLLDVANRWRNAPPSQRLRGRQVLRDVVDALEQRPTDAERRGALATARDLAESLTRDSRFARGTALANALAVGAKQATALLSAFRKPDPATEQEALGPILVAASFSLALDFALMISAARHNERGRDLAQASDLANTLAVVLSGASVLPPAEEQLACRLLQEAADDFTAADLRRAELAKAELVAIRWDEETRWPNARWASLIQAASRETAPGSGVYVVTSVPGGEQTDPSG</sequence>
<dbReference type="Gene3D" id="3.60.40.10">
    <property type="entry name" value="PPM-type phosphatase domain"/>
    <property type="match status" value="1"/>
</dbReference>
<feature type="region of interest" description="Disordered" evidence="2">
    <location>
        <begin position="35"/>
        <end position="98"/>
    </location>
</feature>
<gene>
    <name evidence="4" type="ORF">HCN08_24175</name>
</gene>
<comment type="caution">
    <text evidence="4">The sequence shown here is derived from an EMBL/GenBank/DDBJ whole genome shotgun (WGS) entry which is preliminary data.</text>
</comment>
<dbReference type="Proteomes" id="UP000734511">
    <property type="component" value="Unassembled WGS sequence"/>
</dbReference>
<organism evidence="4 5">
    <name type="scientific">Actinacidiphila epipremni</name>
    <dbReference type="NCBI Taxonomy" id="2053013"/>
    <lineage>
        <taxon>Bacteria</taxon>
        <taxon>Bacillati</taxon>
        <taxon>Actinomycetota</taxon>
        <taxon>Actinomycetes</taxon>
        <taxon>Kitasatosporales</taxon>
        <taxon>Streptomycetaceae</taxon>
        <taxon>Actinacidiphila</taxon>
    </lineage>
</organism>
<evidence type="ECO:0000313" key="5">
    <source>
        <dbReference type="Proteomes" id="UP000734511"/>
    </source>
</evidence>
<evidence type="ECO:0000256" key="2">
    <source>
        <dbReference type="SAM" id="MobiDB-lite"/>
    </source>
</evidence>
<dbReference type="RefSeq" id="WP_167985344.1">
    <property type="nucleotide sequence ID" value="NZ_JAATEJ010000022.1"/>
</dbReference>
<dbReference type="PANTHER" id="PTHR43156">
    <property type="entry name" value="STAGE II SPORULATION PROTEIN E-RELATED"/>
    <property type="match status" value="1"/>
</dbReference>
<dbReference type="Pfam" id="PF07228">
    <property type="entry name" value="SpoIIE"/>
    <property type="match status" value="1"/>
</dbReference>
<feature type="region of interest" description="Disordered" evidence="2">
    <location>
        <begin position="1059"/>
        <end position="1085"/>
    </location>
</feature>
<protein>
    <submittedName>
        <fullName evidence="4">Serine/threonine-protein phosphatase</fullName>
    </submittedName>
</protein>
<reference evidence="4 5" key="1">
    <citation type="submission" date="2020-03" db="EMBL/GenBank/DDBJ databases">
        <title>WGS of actinomycetes isolated from Thailand.</title>
        <authorList>
            <person name="Thawai C."/>
        </authorList>
    </citation>
    <scope>NUCLEOTIDE SEQUENCE [LARGE SCALE GENOMIC DNA]</scope>
    <source>
        <strain evidence="4 5">PRB2-1</strain>
    </source>
</reference>
<accession>A0ABX0ZV09</accession>
<evidence type="ECO:0000256" key="1">
    <source>
        <dbReference type="ARBA" id="ARBA00022801"/>
    </source>
</evidence>
<keyword evidence="1" id="KW-0378">Hydrolase</keyword>
<evidence type="ECO:0000313" key="4">
    <source>
        <dbReference type="EMBL" id="NJP46482.1"/>
    </source>
</evidence>
<dbReference type="EMBL" id="JAATEJ010000022">
    <property type="protein sequence ID" value="NJP46482.1"/>
    <property type="molecule type" value="Genomic_DNA"/>
</dbReference>
<dbReference type="InterPro" id="IPR036457">
    <property type="entry name" value="PPM-type-like_dom_sf"/>
</dbReference>
<dbReference type="SMART" id="SM00331">
    <property type="entry name" value="PP2C_SIG"/>
    <property type="match status" value="1"/>
</dbReference>
<dbReference type="InterPro" id="IPR052016">
    <property type="entry name" value="Bact_Sigma-Reg"/>
</dbReference>
<dbReference type="NCBIfam" id="NF041121">
    <property type="entry name" value="SAV_2336_NTERM"/>
    <property type="match status" value="1"/>
</dbReference>
<proteinExistence type="predicted"/>
<feature type="region of interest" description="Disordered" evidence="2">
    <location>
        <begin position="520"/>
        <end position="568"/>
    </location>
</feature>
<name>A0ABX0ZV09_9ACTN</name>
<keyword evidence="5" id="KW-1185">Reference proteome</keyword>
<dbReference type="PANTHER" id="PTHR43156:SF2">
    <property type="entry name" value="STAGE II SPORULATION PROTEIN E"/>
    <property type="match status" value="1"/>
</dbReference>
<dbReference type="InterPro" id="IPR047738">
    <property type="entry name" value="SAV_2336-like_N"/>
</dbReference>
<feature type="domain" description="PPM-type phosphatase" evidence="3">
    <location>
        <begin position="1093"/>
        <end position="1306"/>
    </location>
</feature>
<evidence type="ECO:0000259" key="3">
    <source>
        <dbReference type="SMART" id="SM00331"/>
    </source>
</evidence>